<dbReference type="PANTHER" id="PTHR36503:SF1">
    <property type="entry name" value="BLR2520 PROTEIN"/>
    <property type="match status" value="1"/>
</dbReference>
<accession>A0A4V0YYR4</accession>
<dbReference type="PROSITE" id="PS51819">
    <property type="entry name" value="VOC"/>
    <property type="match status" value="1"/>
</dbReference>
<dbReference type="Gene3D" id="3.10.180.10">
    <property type="entry name" value="2,3-Dihydroxybiphenyl 1,2-Dioxygenase, domain 1"/>
    <property type="match status" value="1"/>
</dbReference>
<keyword evidence="3" id="KW-1185">Reference proteome</keyword>
<organism evidence="2 3">
    <name type="scientific">Ktedonosporobacter rubrisoli</name>
    <dbReference type="NCBI Taxonomy" id="2509675"/>
    <lineage>
        <taxon>Bacteria</taxon>
        <taxon>Bacillati</taxon>
        <taxon>Chloroflexota</taxon>
        <taxon>Ktedonobacteria</taxon>
        <taxon>Ktedonobacterales</taxon>
        <taxon>Ktedonosporobacteraceae</taxon>
        <taxon>Ktedonosporobacter</taxon>
    </lineage>
</organism>
<dbReference type="InterPro" id="IPR029068">
    <property type="entry name" value="Glyas_Bleomycin-R_OHBP_Dase"/>
</dbReference>
<dbReference type="EMBL" id="CP035758">
    <property type="protein sequence ID" value="QBD77131.1"/>
    <property type="molecule type" value="Genomic_DNA"/>
</dbReference>
<evidence type="ECO:0000259" key="1">
    <source>
        <dbReference type="PROSITE" id="PS51819"/>
    </source>
</evidence>
<dbReference type="KEGG" id="kbs:EPA93_14425"/>
<dbReference type="SUPFAM" id="SSF54593">
    <property type="entry name" value="Glyoxalase/Bleomycin resistance protein/Dihydroxybiphenyl dioxygenase"/>
    <property type="match status" value="1"/>
</dbReference>
<proteinExistence type="predicted"/>
<dbReference type="Proteomes" id="UP000290365">
    <property type="component" value="Chromosome"/>
</dbReference>
<dbReference type="CDD" id="cd06587">
    <property type="entry name" value="VOC"/>
    <property type="match status" value="1"/>
</dbReference>
<dbReference type="Pfam" id="PF00903">
    <property type="entry name" value="Glyoxalase"/>
    <property type="match status" value="1"/>
</dbReference>
<dbReference type="AlphaFoldDB" id="A0A4V0YYR4"/>
<dbReference type="RefSeq" id="WP_129888194.1">
    <property type="nucleotide sequence ID" value="NZ_CP035758.1"/>
</dbReference>
<reference evidence="2 3" key="1">
    <citation type="submission" date="2019-01" db="EMBL/GenBank/DDBJ databases">
        <title>Ktedonosporobacter rubrisoli SCAWS-G2.</title>
        <authorList>
            <person name="Huang Y."/>
            <person name="Yan B."/>
        </authorList>
    </citation>
    <scope>NUCLEOTIDE SEQUENCE [LARGE SCALE GENOMIC DNA]</scope>
    <source>
        <strain evidence="2 3">SCAWS-G2</strain>
    </source>
</reference>
<evidence type="ECO:0000313" key="2">
    <source>
        <dbReference type="EMBL" id="QBD77131.1"/>
    </source>
</evidence>
<sequence length="120" mass="13993">MLVMPIVYVSDVERSMRFYELLGFKLVRKHRKGRWAELRLGDAKLGLHYLDKLSQSQEQQRVDLGLESQEPLEELQERLIAAGIPLERFVSDEAFGYSLVIRDPDGLHIQINQHDPELYT</sequence>
<gene>
    <name evidence="2" type="ORF">EPA93_14425</name>
</gene>
<dbReference type="InterPro" id="IPR004360">
    <property type="entry name" value="Glyas_Fos-R_dOase_dom"/>
</dbReference>
<protein>
    <submittedName>
        <fullName evidence="2">VOC family protein</fullName>
    </submittedName>
</protein>
<name>A0A4V0YYR4_KTERU</name>
<evidence type="ECO:0000313" key="3">
    <source>
        <dbReference type="Proteomes" id="UP000290365"/>
    </source>
</evidence>
<feature type="domain" description="VOC" evidence="1">
    <location>
        <begin position="1"/>
        <end position="114"/>
    </location>
</feature>
<dbReference type="InterPro" id="IPR037523">
    <property type="entry name" value="VOC_core"/>
</dbReference>
<dbReference type="PANTHER" id="PTHR36503">
    <property type="entry name" value="BLR2520 PROTEIN"/>
    <property type="match status" value="1"/>
</dbReference>
<dbReference type="OrthoDB" id="73504at2"/>